<evidence type="ECO:0000313" key="3">
    <source>
        <dbReference type="EMBL" id="ORY52622.1"/>
    </source>
</evidence>
<dbReference type="PANTHER" id="PTHR11102">
    <property type="entry name" value="SEL-1-LIKE PROTEIN"/>
    <property type="match status" value="1"/>
</dbReference>
<gene>
    <name evidence="3" type="ORF">BCR33DRAFT_845738</name>
</gene>
<evidence type="ECO:0000256" key="1">
    <source>
        <dbReference type="ARBA" id="ARBA00038101"/>
    </source>
</evidence>
<dbReference type="InterPro" id="IPR006597">
    <property type="entry name" value="Sel1-like"/>
</dbReference>
<dbReference type="Gene3D" id="1.25.40.10">
    <property type="entry name" value="Tetratricopeptide repeat domain"/>
    <property type="match status" value="1"/>
</dbReference>
<dbReference type="AlphaFoldDB" id="A0A1Y2D000"/>
<feature type="compositionally biased region" description="Basic and acidic residues" evidence="2">
    <location>
        <begin position="50"/>
        <end position="66"/>
    </location>
</feature>
<feature type="compositionally biased region" description="Polar residues" evidence="2">
    <location>
        <begin position="25"/>
        <end position="40"/>
    </location>
</feature>
<dbReference type="Pfam" id="PF08238">
    <property type="entry name" value="Sel1"/>
    <property type="match status" value="3"/>
</dbReference>
<dbReference type="EMBL" id="MCGO01000003">
    <property type="protein sequence ID" value="ORY52622.1"/>
    <property type="molecule type" value="Genomic_DNA"/>
</dbReference>
<keyword evidence="4" id="KW-1185">Reference proteome</keyword>
<comment type="similarity">
    <text evidence="1">Belongs to the sel-1 family.</text>
</comment>
<dbReference type="PANTHER" id="PTHR11102:SF160">
    <property type="entry name" value="ERAD-ASSOCIATED E3 UBIQUITIN-PROTEIN LIGASE COMPONENT HRD3"/>
    <property type="match status" value="1"/>
</dbReference>
<dbReference type="SUPFAM" id="SSF81901">
    <property type="entry name" value="HCP-like"/>
    <property type="match status" value="1"/>
</dbReference>
<reference evidence="3 4" key="1">
    <citation type="submission" date="2016-07" db="EMBL/GenBank/DDBJ databases">
        <title>Pervasive Adenine N6-methylation of Active Genes in Fungi.</title>
        <authorList>
            <consortium name="DOE Joint Genome Institute"/>
            <person name="Mondo S.J."/>
            <person name="Dannebaum R.O."/>
            <person name="Kuo R.C."/>
            <person name="Labutti K."/>
            <person name="Haridas S."/>
            <person name="Kuo A."/>
            <person name="Salamov A."/>
            <person name="Ahrendt S.R."/>
            <person name="Lipzen A."/>
            <person name="Sullivan W."/>
            <person name="Andreopoulos W.B."/>
            <person name="Clum A."/>
            <person name="Lindquist E."/>
            <person name="Daum C."/>
            <person name="Ramamoorthy G.K."/>
            <person name="Gryganskyi A."/>
            <person name="Culley D."/>
            <person name="Magnuson J.K."/>
            <person name="James T.Y."/>
            <person name="O'Malley M.A."/>
            <person name="Stajich J.E."/>
            <person name="Spatafora J.W."/>
            <person name="Visel A."/>
            <person name="Grigoriev I.V."/>
        </authorList>
    </citation>
    <scope>NUCLEOTIDE SEQUENCE [LARGE SCALE GENOMIC DNA]</scope>
    <source>
        <strain evidence="3 4">JEL800</strain>
    </source>
</reference>
<evidence type="ECO:0000313" key="4">
    <source>
        <dbReference type="Proteomes" id="UP000193642"/>
    </source>
</evidence>
<accession>A0A1Y2D000</accession>
<organism evidence="3 4">
    <name type="scientific">Rhizoclosmatium globosum</name>
    <dbReference type="NCBI Taxonomy" id="329046"/>
    <lineage>
        <taxon>Eukaryota</taxon>
        <taxon>Fungi</taxon>
        <taxon>Fungi incertae sedis</taxon>
        <taxon>Chytridiomycota</taxon>
        <taxon>Chytridiomycota incertae sedis</taxon>
        <taxon>Chytridiomycetes</taxon>
        <taxon>Chytridiales</taxon>
        <taxon>Chytriomycetaceae</taxon>
        <taxon>Rhizoclosmatium</taxon>
    </lineage>
</organism>
<feature type="region of interest" description="Disordered" evidence="2">
    <location>
        <begin position="22"/>
        <end position="66"/>
    </location>
</feature>
<dbReference type="OrthoDB" id="10266786at2759"/>
<evidence type="ECO:0000256" key="2">
    <source>
        <dbReference type="SAM" id="MobiDB-lite"/>
    </source>
</evidence>
<dbReference type="InterPro" id="IPR050767">
    <property type="entry name" value="Sel1_AlgK"/>
</dbReference>
<sequence>MDSTSTQTFGLGRGLGRWRELLNIKPSNRDQSQSATSTKESPALSFYPESHSKSNHEPGNDDKSVWDFDNELEWPEADQQDSLTLYSRGCCYYSGHGMPKDLFKAARYYRLAADKGNSDAQYNLALCYYSGEGVDTDFTMVFTCFQQSALQGHIAAQYNFGWCYLNGIGTNQDNTEAIKWFRLVPDQGSIDARDQLNKLL</sequence>
<comment type="caution">
    <text evidence="3">The sequence shown here is derived from an EMBL/GenBank/DDBJ whole genome shotgun (WGS) entry which is preliminary data.</text>
</comment>
<name>A0A1Y2D000_9FUNG</name>
<dbReference type="SMART" id="SM00671">
    <property type="entry name" value="SEL1"/>
    <property type="match status" value="3"/>
</dbReference>
<dbReference type="Proteomes" id="UP000193642">
    <property type="component" value="Unassembled WGS sequence"/>
</dbReference>
<proteinExistence type="inferred from homology"/>
<dbReference type="STRING" id="329046.A0A1Y2D000"/>
<dbReference type="InterPro" id="IPR011990">
    <property type="entry name" value="TPR-like_helical_dom_sf"/>
</dbReference>
<protein>
    <submittedName>
        <fullName evidence="3">HCP-like protein</fullName>
    </submittedName>
</protein>